<evidence type="ECO:0000256" key="4">
    <source>
        <dbReference type="ARBA" id="ARBA00022679"/>
    </source>
</evidence>
<dbReference type="GO" id="GO:0016746">
    <property type="term" value="F:acyltransferase activity"/>
    <property type="evidence" value="ECO:0007669"/>
    <property type="project" value="UniProtKB-KW"/>
</dbReference>
<organism evidence="6 7">
    <name type="scientific">Oldenlandia corymbosa var. corymbosa</name>
    <dbReference type="NCBI Taxonomy" id="529605"/>
    <lineage>
        <taxon>Eukaryota</taxon>
        <taxon>Viridiplantae</taxon>
        <taxon>Streptophyta</taxon>
        <taxon>Embryophyta</taxon>
        <taxon>Tracheophyta</taxon>
        <taxon>Spermatophyta</taxon>
        <taxon>Magnoliopsida</taxon>
        <taxon>eudicotyledons</taxon>
        <taxon>Gunneridae</taxon>
        <taxon>Pentapetalae</taxon>
        <taxon>asterids</taxon>
        <taxon>lamiids</taxon>
        <taxon>Gentianales</taxon>
        <taxon>Rubiaceae</taxon>
        <taxon>Rubioideae</taxon>
        <taxon>Spermacoceae</taxon>
        <taxon>Hedyotis-Oldenlandia complex</taxon>
        <taxon>Oldenlandia</taxon>
    </lineage>
</organism>
<evidence type="ECO:0000313" key="6">
    <source>
        <dbReference type="EMBL" id="CAI9114898.1"/>
    </source>
</evidence>
<proteinExistence type="inferred from homology"/>
<sequence length="470" mass="51601">MGSLKIEIITKKLIKPSKPTPKHLHKVNLSLFDQVAPKVYVDSFFYYSGDTNDNCSITAQRCERLEKSLADALVDLYQLAGRYVRDEVAIDCSDQGAEFWLARVSCKLSEFLPICYQEIEAVDELLPWGIHPPAVDLPSSPQLAIQVSSFDDGGIMVAVRISHIIADATTGSLLMRKWAAACAARPGLDNHNGSSHGFCHEIACVFPATPSFELKHPRIITRSSRGDGSSDQDKIVTRRFLIPLELVMKIKGEVAASYAAAKLPSRVVVALAIVWKSLMAMLVAKKGYLKGSALSIATSLRGKTPLVGAENNKLVFGNFYISTIVPFVGEDNNEDVKLCDLIHLLSSMIADTHAKVAIASKDELATMLINSRKGILMDGFDNKKEDRSTHDIGLDVYYCSSWFGALPVYEIDFGWGKPIWASVSSQPAPGLCLMDSADGSAVELWVSLKNIEMSIFKQQFYRFCPSPTPS</sequence>
<keyword evidence="4" id="KW-0808">Transferase</keyword>
<dbReference type="Pfam" id="PF02458">
    <property type="entry name" value="Transferase"/>
    <property type="match status" value="1"/>
</dbReference>
<comment type="subunit">
    <text evidence="2">Monomer.</text>
</comment>
<keyword evidence="5" id="KW-0012">Acyltransferase</keyword>
<evidence type="ECO:0000256" key="2">
    <source>
        <dbReference type="ARBA" id="ARBA00011245"/>
    </source>
</evidence>
<protein>
    <submittedName>
        <fullName evidence="6">OLC1v1015715C1</fullName>
    </submittedName>
</protein>
<evidence type="ECO:0000256" key="3">
    <source>
        <dbReference type="ARBA" id="ARBA00022589"/>
    </source>
</evidence>
<dbReference type="Proteomes" id="UP001161247">
    <property type="component" value="Chromosome 8"/>
</dbReference>
<keyword evidence="7" id="KW-1185">Reference proteome</keyword>
<comment type="similarity">
    <text evidence="1">Belongs to the plant acyltransferase family.</text>
</comment>
<name>A0AAV1E6W0_OLDCO</name>
<reference evidence="6" key="1">
    <citation type="submission" date="2023-03" db="EMBL/GenBank/DDBJ databases">
        <authorList>
            <person name="Julca I."/>
        </authorList>
    </citation>
    <scope>NUCLEOTIDE SEQUENCE</scope>
</reference>
<dbReference type="EMBL" id="OX459125">
    <property type="protein sequence ID" value="CAI9114898.1"/>
    <property type="molecule type" value="Genomic_DNA"/>
</dbReference>
<gene>
    <name evidence="6" type="ORF">OLC1_LOCUS21521</name>
</gene>
<dbReference type="PANTHER" id="PTHR31623">
    <property type="entry name" value="F21J9.9"/>
    <property type="match status" value="1"/>
</dbReference>
<evidence type="ECO:0000256" key="1">
    <source>
        <dbReference type="ARBA" id="ARBA00009861"/>
    </source>
</evidence>
<dbReference type="GO" id="GO:0009820">
    <property type="term" value="P:alkaloid metabolic process"/>
    <property type="evidence" value="ECO:0007669"/>
    <property type="project" value="UniProtKB-KW"/>
</dbReference>
<dbReference type="Gene3D" id="3.30.559.10">
    <property type="entry name" value="Chloramphenicol acetyltransferase-like domain"/>
    <property type="match status" value="2"/>
</dbReference>
<dbReference type="InterPro" id="IPR023213">
    <property type="entry name" value="CAT-like_dom_sf"/>
</dbReference>
<dbReference type="PANTHER" id="PTHR31623:SF17">
    <property type="entry name" value="F21J9.9"/>
    <property type="match status" value="1"/>
</dbReference>
<evidence type="ECO:0000313" key="7">
    <source>
        <dbReference type="Proteomes" id="UP001161247"/>
    </source>
</evidence>
<dbReference type="AlphaFoldDB" id="A0AAV1E6W0"/>
<evidence type="ECO:0000256" key="5">
    <source>
        <dbReference type="ARBA" id="ARBA00023315"/>
    </source>
</evidence>
<accession>A0AAV1E6W0</accession>
<keyword evidence="3" id="KW-0017">Alkaloid metabolism</keyword>